<dbReference type="InterPro" id="IPR008991">
    <property type="entry name" value="Translation_prot_SH3-like_sf"/>
</dbReference>
<dbReference type="RefSeq" id="WP_076622301.1">
    <property type="nucleotide sequence ID" value="NZ_BMEW01000002.1"/>
</dbReference>
<feature type="domain" description="NusG-like N-terminal" evidence="2">
    <location>
        <begin position="62"/>
        <end position="142"/>
    </location>
</feature>
<sequence length="217" mass="24783">MSVMGKIEGRMIDWFAVRYRIRNNPGRTTCVLGADYESYRDRQGRPRKRRLANTGERVFVPELLARRAGFEVFLPVRKDWRRRNQFSPERELQSFPLMPGWMFVGWPAGENRWQDLMALDIVAGVMGTGGRPLRISEQKMTGLMRQWGGGRLAPGLKRYMRVGHEFEAGDVMQIAYGPFEGMPAKVVDIDGAETRVLVDIFGKDIPATLATECLERS</sequence>
<accession>A0A1U7D0N7</accession>
<dbReference type="SUPFAM" id="SSF50104">
    <property type="entry name" value="Translation proteins SH3-like domain"/>
    <property type="match status" value="1"/>
</dbReference>
<dbReference type="SUPFAM" id="SSF82679">
    <property type="entry name" value="N-utilization substance G protein NusG, N-terminal domain"/>
    <property type="match status" value="1"/>
</dbReference>
<dbReference type="AlphaFoldDB" id="A0A1U7D0N7"/>
<keyword evidence="1" id="KW-0804">Transcription</keyword>
<dbReference type="Gene3D" id="2.30.30.30">
    <property type="match status" value="1"/>
</dbReference>
<dbReference type="KEGG" id="tpro:Ga0080559_TMP921"/>
<dbReference type="GO" id="GO:0006354">
    <property type="term" value="P:DNA-templated transcription elongation"/>
    <property type="evidence" value="ECO:0007669"/>
    <property type="project" value="InterPro"/>
</dbReference>
<reference evidence="3 4" key="1">
    <citation type="submission" date="2016-03" db="EMBL/GenBank/DDBJ databases">
        <title>Deep-sea bacteria in the southern Pacific.</title>
        <authorList>
            <person name="Tang K."/>
        </authorList>
    </citation>
    <scope>NUCLEOTIDE SEQUENCE [LARGE SCALE GENOMIC DNA]</scope>
    <source>
        <strain evidence="3 4">JLT2016</strain>
    </source>
</reference>
<evidence type="ECO:0000259" key="2">
    <source>
        <dbReference type="Pfam" id="PF02357"/>
    </source>
</evidence>
<evidence type="ECO:0000313" key="3">
    <source>
        <dbReference type="EMBL" id="APX21717.1"/>
    </source>
</evidence>
<dbReference type="Proteomes" id="UP000186559">
    <property type="component" value="Chromosome"/>
</dbReference>
<dbReference type="Pfam" id="PF02357">
    <property type="entry name" value="NusG"/>
    <property type="match status" value="1"/>
</dbReference>
<dbReference type="STRING" id="1229727.Ga0080559_TMP921"/>
<keyword evidence="4" id="KW-1185">Reference proteome</keyword>
<name>A0A1U7D0N7_9RHOB</name>
<dbReference type="EMBL" id="CP014796">
    <property type="protein sequence ID" value="APX21717.1"/>
    <property type="molecule type" value="Genomic_DNA"/>
</dbReference>
<dbReference type="InterPro" id="IPR014722">
    <property type="entry name" value="Rib_uL2_dom2"/>
</dbReference>
<gene>
    <name evidence="3" type="ORF">Ga0080559_TMP921</name>
</gene>
<protein>
    <submittedName>
        <fullName evidence="3">Transcription antiterminator</fullName>
    </submittedName>
</protein>
<evidence type="ECO:0000256" key="1">
    <source>
        <dbReference type="ARBA" id="ARBA00023163"/>
    </source>
</evidence>
<dbReference type="InterPro" id="IPR006645">
    <property type="entry name" value="NGN-like_dom"/>
</dbReference>
<dbReference type="Gene3D" id="3.30.70.940">
    <property type="entry name" value="NusG, N-terminal domain"/>
    <property type="match status" value="1"/>
</dbReference>
<evidence type="ECO:0000313" key="4">
    <source>
        <dbReference type="Proteomes" id="UP000186559"/>
    </source>
</evidence>
<organism evidence="3 4">
    <name type="scientific">Salipiger profundus</name>
    <dbReference type="NCBI Taxonomy" id="1229727"/>
    <lineage>
        <taxon>Bacteria</taxon>
        <taxon>Pseudomonadati</taxon>
        <taxon>Pseudomonadota</taxon>
        <taxon>Alphaproteobacteria</taxon>
        <taxon>Rhodobacterales</taxon>
        <taxon>Roseobacteraceae</taxon>
        <taxon>Salipiger</taxon>
    </lineage>
</organism>
<proteinExistence type="predicted"/>
<dbReference type="InterPro" id="IPR036735">
    <property type="entry name" value="NGN_dom_sf"/>
</dbReference>